<dbReference type="PANTHER" id="PTHR10663:SF312">
    <property type="entry name" value="BREFELDIN A-INHIBITED GUANINE NUCLEOTIDE-EXCHANGE PROTEIN 5"/>
    <property type="match status" value="1"/>
</dbReference>
<dbReference type="SUPFAM" id="SSF48371">
    <property type="entry name" value="ARM repeat"/>
    <property type="match status" value="1"/>
</dbReference>
<dbReference type="Pfam" id="PF16206">
    <property type="entry name" value="Mon2_C"/>
    <property type="match status" value="1"/>
</dbReference>
<evidence type="ECO:0000313" key="4">
    <source>
        <dbReference type="EMBL" id="KAF7150161.1"/>
    </source>
</evidence>
<evidence type="ECO:0000256" key="1">
    <source>
        <dbReference type="SAM" id="MobiDB-lite"/>
    </source>
</evidence>
<accession>A0A834HLF3</accession>
<dbReference type="InterPro" id="IPR011989">
    <property type="entry name" value="ARM-like"/>
</dbReference>
<gene>
    <name evidence="4" type="ORF">RHSIM_Rhsim02G0256800</name>
</gene>
<feature type="domain" description="Sec7/BIG1-like C-terminal" evidence="3">
    <location>
        <begin position="393"/>
        <end position="562"/>
    </location>
</feature>
<name>A0A834HLF3_RHOSS</name>
<reference evidence="4" key="1">
    <citation type="submission" date="2019-11" db="EMBL/GenBank/DDBJ databases">
        <authorList>
            <person name="Liu Y."/>
            <person name="Hou J."/>
            <person name="Li T.-Q."/>
            <person name="Guan C.-H."/>
            <person name="Wu X."/>
            <person name="Wu H.-Z."/>
            <person name="Ling F."/>
            <person name="Zhang R."/>
            <person name="Shi X.-G."/>
            <person name="Ren J.-P."/>
            <person name="Chen E.-F."/>
            <person name="Sun J.-M."/>
        </authorList>
    </citation>
    <scope>NUCLEOTIDE SEQUENCE</scope>
    <source>
        <strain evidence="4">Adult_tree_wgs_1</strain>
        <tissue evidence="4">Leaves</tissue>
    </source>
</reference>
<dbReference type="EMBL" id="WJXA01000002">
    <property type="protein sequence ID" value="KAF7150161.1"/>
    <property type="molecule type" value="Genomic_DNA"/>
</dbReference>
<dbReference type="AlphaFoldDB" id="A0A834HLF3"/>
<feature type="compositionally biased region" description="Polar residues" evidence="1">
    <location>
        <begin position="314"/>
        <end position="326"/>
    </location>
</feature>
<dbReference type="PANTHER" id="PTHR10663">
    <property type="entry name" value="GUANYL-NUCLEOTIDE EXCHANGE FACTOR"/>
    <property type="match status" value="1"/>
</dbReference>
<dbReference type="InterPro" id="IPR016024">
    <property type="entry name" value="ARM-type_fold"/>
</dbReference>
<evidence type="ECO:0000259" key="3">
    <source>
        <dbReference type="Pfam" id="PF20252"/>
    </source>
</evidence>
<dbReference type="InterPro" id="IPR046455">
    <property type="entry name" value="Sec7/BIG1-like_C"/>
</dbReference>
<dbReference type="GO" id="GO:0005802">
    <property type="term" value="C:trans-Golgi network"/>
    <property type="evidence" value="ECO:0007669"/>
    <property type="project" value="TreeGrafter"/>
</dbReference>
<sequence>MFRLRTISPSTRGSLNRAAIHASNFNLLPLLGLIPGGALKPIDANVDTTYDVTEHYWFPMLAGLSDLTSDLRPEVRNCALEVLFDLLNERGSKFSSSFWRSIFQRVLFPIFDHVRHAGKERLISSGDDWLRETSIHSLQLLCNLFNTFYKEVCFMLPPLLSLLLDCAKKTDQAVASISLGALVHLIEVGGHQFNDRDWDTLLKGIRDASYTTQPVELLNALGFENSKNHSVSSRDFEISTSDVPSLKSDENEALGHHQRVVNDVGDTYALASPDIGTDGIVKNPISAILLDHNQETAQAIDLDGSAEGLPSPSGRYQKQSEAGGLQRNQTIGQRIMGNMMDNLFVRSFTSKSKARPSDVSVPSSPAKFADAAEPGFKDEESLPLTTIRSKCITQLLLLGAIDSIQKKYWNKLKASHKITIMDILFSVLEFAASYNSYTNLRLRMHHIPAERPPLNLLRQELAGTCIYMEILQKTTSEIDSKIGERLDTNVGQDAGISSVENGSSLNGESVMGEKLETIAEEKLVSFCGQVLKEASDFQSSMGETTNTNIHQVLELRSPVIVKMDVRGALGDLFSMQLSALLPQKIYVAP</sequence>
<comment type="caution">
    <text evidence="4">The sequence shown here is derived from an EMBL/GenBank/DDBJ whole genome shotgun (WGS) entry which is preliminary data.</text>
</comment>
<proteinExistence type="predicted"/>
<feature type="region of interest" description="Disordered" evidence="1">
    <location>
        <begin position="303"/>
        <end position="326"/>
    </location>
</feature>
<dbReference type="InterPro" id="IPR032817">
    <property type="entry name" value="Mon2_C"/>
</dbReference>
<evidence type="ECO:0000259" key="2">
    <source>
        <dbReference type="Pfam" id="PF16206"/>
    </source>
</evidence>
<dbReference type="Pfam" id="PF20252">
    <property type="entry name" value="BIG2_C"/>
    <property type="match status" value="1"/>
</dbReference>
<dbReference type="Proteomes" id="UP000626092">
    <property type="component" value="Unassembled WGS sequence"/>
</dbReference>
<organism evidence="4 5">
    <name type="scientific">Rhododendron simsii</name>
    <name type="common">Sims's rhododendron</name>
    <dbReference type="NCBI Taxonomy" id="118357"/>
    <lineage>
        <taxon>Eukaryota</taxon>
        <taxon>Viridiplantae</taxon>
        <taxon>Streptophyta</taxon>
        <taxon>Embryophyta</taxon>
        <taxon>Tracheophyta</taxon>
        <taxon>Spermatophyta</taxon>
        <taxon>Magnoliopsida</taxon>
        <taxon>eudicotyledons</taxon>
        <taxon>Gunneridae</taxon>
        <taxon>Pentapetalae</taxon>
        <taxon>asterids</taxon>
        <taxon>Ericales</taxon>
        <taxon>Ericaceae</taxon>
        <taxon>Ericoideae</taxon>
        <taxon>Rhodoreae</taxon>
        <taxon>Rhododendron</taxon>
    </lineage>
</organism>
<feature type="domain" description="Mon2 C-terminal" evidence="2">
    <location>
        <begin position="55"/>
        <end position="117"/>
    </location>
</feature>
<protein>
    <submittedName>
        <fullName evidence="4">Uncharacterized protein</fullName>
    </submittedName>
</protein>
<keyword evidence="5" id="KW-1185">Reference proteome</keyword>
<dbReference type="Gene3D" id="1.25.10.10">
    <property type="entry name" value="Leucine-rich Repeat Variant"/>
    <property type="match status" value="1"/>
</dbReference>
<dbReference type="OrthoDB" id="973287at2759"/>
<evidence type="ECO:0000313" key="5">
    <source>
        <dbReference type="Proteomes" id="UP000626092"/>
    </source>
</evidence>